<dbReference type="STRING" id="1507870.A0A1V8T963"/>
<keyword evidence="2" id="KW-1133">Transmembrane helix</keyword>
<dbReference type="EMBL" id="NAJO01000013">
    <property type="protein sequence ID" value="OQO07889.1"/>
    <property type="molecule type" value="Genomic_DNA"/>
</dbReference>
<dbReference type="OrthoDB" id="640742at2759"/>
<keyword evidence="2" id="KW-0812">Transmembrane</keyword>
<keyword evidence="2" id="KW-0472">Membrane</keyword>
<dbReference type="PANTHER" id="PTHR31495:SF0">
    <property type="entry name" value="BINDING PROTEIN CALEOSIN, PUTATIVE (AFU_ORTHOLOGUE AFUA_5G13750)-RELATED"/>
    <property type="match status" value="1"/>
</dbReference>
<dbReference type="SUPFAM" id="SSF47473">
    <property type="entry name" value="EF-hand"/>
    <property type="match status" value="1"/>
</dbReference>
<evidence type="ECO:0000256" key="1">
    <source>
        <dbReference type="ARBA" id="ARBA00006765"/>
    </source>
</evidence>
<accession>A0A1V8T963</accession>
<evidence type="ECO:0000313" key="3">
    <source>
        <dbReference type="EMBL" id="OQO07889.1"/>
    </source>
</evidence>
<dbReference type="InterPro" id="IPR007736">
    <property type="entry name" value="Caleosin-related"/>
</dbReference>
<dbReference type="InterPro" id="IPR011992">
    <property type="entry name" value="EF-hand-dom_pair"/>
</dbReference>
<evidence type="ECO:0000313" key="4">
    <source>
        <dbReference type="Proteomes" id="UP000192596"/>
    </source>
</evidence>
<feature type="transmembrane region" description="Helical" evidence="2">
    <location>
        <begin position="122"/>
        <end position="142"/>
    </location>
</feature>
<evidence type="ECO:0008006" key="5">
    <source>
        <dbReference type="Google" id="ProtNLM"/>
    </source>
</evidence>
<organism evidence="3 4">
    <name type="scientific">Cryoendolithus antarcticus</name>
    <dbReference type="NCBI Taxonomy" id="1507870"/>
    <lineage>
        <taxon>Eukaryota</taxon>
        <taxon>Fungi</taxon>
        <taxon>Dikarya</taxon>
        <taxon>Ascomycota</taxon>
        <taxon>Pezizomycotina</taxon>
        <taxon>Dothideomycetes</taxon>
        <taxon>Dothideomycetidae</taxon>
        <taxon>Cladosporiales</taxon>
        <taxon>Cladosporiaceae</taxon>
        <taxon>Cryoendolithus</taxon>
    </lineage>
</organism>
<comment type="similarity">
    <text evidence="1">Belongs to the caleosin family.</text>
</comment>
<keyword evidence="4" id="KW-1185">Reference proteome</keyword>
<dbReference type="Pfam" id="PF05042">
    <property type="entry name" value="Caleosin"/>
    <property type="match status" value="1"/>
</dbReference>
<feature type="transmembrane region" description="Helical" evidence="2">
    <location>
        <begin position="217"/>
        <end position="235"/>
    </location>
</feature>
<comment type="caution">
    <text evidence="3">The sequence shown here is derived from an EMBL/GenBank/DDBJ whole genome shotgun (WGS) entry which is preliminary data.</text>
</comment>
<dbReference type="InParanoid" id="A0A1V8T963"/>
<evidence type="ECO:0000256" key="2">
    <source>
        <dbReference type="SAM" id="Phobius"/>
    </source>
</evidence>
<dbReference type="PANTHER" id="PTHR31495">
    <property type="entry name" value="PEROXYGENASE 3-RELATED"/>
    <property type="match status" value="1"/>
</dbReference>
<proteinExistence type="inferred from homology"/>
<dbReference type="GO" id="GO:0005509">
    <property type="term" value="F:calcium ion binding"/>
    <property type="evidence" value="ECO:0007669"/>
    <property type="project" value="TreeGrafter"/>
</dbReference>
<name>A0A1V8T963_9PEZI</name>
<sequence length="275" mass="30943">MAKSSSDDLRKDSIHRSMSVMLGDKGIDHYPLNKPYSVCVSKVPVTVERLPYVPKPGDPLQDPGTVRANLAVSNEAPDGTTQEFWAANHTDKTTLQQHCLYFDQDQDGIISLRDTYTAVRKWGWSILLSLIVVAVIHGGLSYPTQRGWLPDPFFGIRIDNIHKAKHGSDSTTYDNEGRYRPQAFEDLFAKYDLRAEGGLDASDLIRALSGQRLLGDVFGSLAAAFEWLAVYLLIWPGDGLLRKDDVRRVFDGSIFEQKEQEYEASRRGHKKLNML</sequence>
<protein>
    <recommendedName>
        <fullName evidence="5">EF-hand domain-containing protein</fullName>
    </recommendedName>
</protein>
<dbReference type="Proteomes" id="UP000192596">
    <property type="component" value="Unassembled WGS sequence"/>
</dbReference>
<dbReference type="GO" id="GO:0004497">
    <property type="term" value="F:monooxygenase activity"/>
    <property type="evidence" value="ECO:0007669"/>
    <property type="project" value="TreeGrafter"/>
</dbReference>
<dbReference type="AlphaFoldDB" id="A0A1V8T963"/>
<reference evidence="4" key="1">
    <citation type="submission" date="2017-03" db="EMBL/GenBank/DDBJ databases">
        <title>Genomes of endolithic fungi from Antarctica.</title>
        <authorList>
            <person name="Coleine C."/>
            <person name="Masonjones S."/>
            <person name="Stajich J.E."/>
        </authorList>
    </citation>
    <scope>NUCLEOTIDE SEQUENCE [LARGE SCALE GENOMIC DNA]</scope>
    <source>
        <strain evidence="4">CCFEE 5527</strain>
    </source>
</reference>
<gene>
    <name evidence="3" type="ORF">B0A48_06681</name>
</gene>